<feature type="region of interest" description="Disordered" evidence="1">
    <location>
        <begin position="1"/>
        <end position="48"/>
    </location>
</feature>
<organism evidence="2 3">
    <name type="scientific">Marinactinospora rubrisoli</name>
    <dbReference type="NCBI Taxonomy" id="2715399"/>
    <lineage>
        <taxon>Bacteria</taxon>
        <taxon>Bacillati</taxon>
        <taxon>Actinomycetota</taxon>
        <taxon>Actinomycetes</taxon>
        <taxon>Streptosporangiales</taxon>
        <taxon>Nocardiopsidaceae</taxon>
        <taxon>Marinactinospora</taxon>
    </lineage>
</organism>
<gene>
    <name evidence="2" type="ORF">ACFQRF_12245</name>
</gene>
<dbReference type="RefSeq" id="WP_379871169.1">
    <property type="nucleotide sequence ID" value="NZ_JBHTBH010000005.1"/>
</dbReference>
<dbReference type="Proteomes" id="UP001596540">
    <property type="component" value="Unassembled WGS sequence"/>
</dbReference>
<evidence type="ECO:0000256" key="1">
    <source>
        <dbReference type="SAM" id="MobiDB-lite"/>
    </source>
</evidence>
<dbReference type="EMBL" id="JBHTBH010000005">
    <property type="protein sequence ID" value="MFC7328513.1"/>
    <property type="molecule type" value="Genomic_DNA"/>
</dbReference>
<evidence type="ECO:0000313" key="2">
    <source>
        <dbReference type="EMBL" id="MFC7328513.1"/>
    </source>
</evidence>
<comment type="caution">
    <text evidence="2">The sequence shown here is derived from an EMBL/GenBank/DDBJ whole genome shotgun (WGS) entry which is preliminary data.</text>
</comment>
<reference evidence="3" key="1">
    <citation type="journal article" date="2019" name="Int. J. Syst. Evol. Microbiol.">
        <title>The Global Catalogue of Microorganisms (GCM) 10K type strain sequencing project: providing services to taxonomists for standard genome sequencing and annotation.</title>
        <authorList>
            <consortium name="The Broad Institute Genomics Platform"/>
            <consortium name="The Broad Institute Genome Sequencing Center for Infectious Disease"/>
            <person name="Wu L."/>
            <person name="Ma J."/>
        </authorList>
    </citation>
    <scope>NUCLEOTIDE SEQUENCE [LARGE SCALE GENOMIC DNA]</scope>
    <source>
        <strain evidence="3">CGMCC 4.7382</strain>
    </source>
</reference>
<proteinExistence type="predicted"/>
<sequence length="116" mass="12204">MEMKPSRTVPVDGDAIRTAEAARHPETPERRALAEPVEPPPGEPGAPLSALVAAGRAAVADRLLEHSPLTDRVMRDDIIALDRAEVPEDMGSLSFTTMTMAATGLRAGPGSPARRG</sequence>
<evidence type="ECO:0000313" key="3">
    <source>
        <dbReference type="Proteomes" id="UP001596540"/>
    </source>
</evidence>
<keyword evidence="3" id="KW-1185">Reference proteome</keyword>
<protein>
    <submittedName>
        <fullName evidence="2">Uncharacterized protein</fullName>
    </submittedName>
</protein>
<accession>A0ABW2KGJ6</accession>
<name>A0ABW2KGJ6_9ACTN</name>
<feature type="compositionally biased region" description="Basic and acidic residues" evidence="1">
    <location>
        <begin position="14"/>
        <end position="33"/>
    </location>
</feature>